<dbReference type="AlphaFoldDB" id="A0A8S1J413"/>
<dbReference type="InterPro" id="IPR007402">
    <property type="entry name" value="DUF455"/>
</dbReference>
<evidence type="ECO:0008006" key="3">
    <source>
        <dbReference type="Google" id="ProtNLM"/>
    </source>
</evidence>
<keyword evidence="2" id="KW-1185">Reference proteome</keyword>
<name>A0A8S1J413_9CHLO</name>
<proteinExistence type="predicted"/>
<gene>
    <name evidence="1" type="ORF">OSTQU699_LOCUS6303</name>
</gene>
<dbReference type="OrthoDB" id="426882at2759"/>
<dbReference type="EMBL" id="CAJHUC010001392">
    <property type="protein sequence ID" value="CAD7700944.1"/>
    <property type="molecule type" value="Genomic_DNA"/>
</dbReference>
<evidence type="ECO:0000313" key="2">
    <source>
        <dbReference type="Proteomes" id="UP000708148"/>
    </source>
</evidence>
<dbReference type="CDD" id="cd00657">
    <property type="entry name" value="Ferritin_like"/>
    <property type="match status" value="1"/>
</dbReference>
<organism evidence="1 2">
    <name type="scientific">Ostreobium quekettii</name>
    <dbReference type="NCBI Taxonomy" id="121088"/>
    <lineage>
        <taxon>Eukaryota</taxon>
        <taxon>Viridiplantae</taxon>
        <taxon>Chlorophyta</taxon>
        <taxon>core chlorophytes</taxon>
        <taxon>Ulvophyceae</taxon>
        <taxon>TCBD clade</taxon>
        <taxon>Bryopsidales</taxon>
        <taxon>Ostreobineae</taxon>
        <taxon>Ostreobiaceae</taxon>
        <taxon>Ostreobium</taxon>
    </lineage>
</organism>
<evidence type="ECO:0000313" key="1">
    <source>
        <dbReference type="EMBL" id="CAD7700944.1"/>
    </source>
</evidence>
<dbReference type="InterPro" id="IPR009078">
    <property type="entry name" value="Ferritin-like_SF"/>
</dbReference>
<reference evidence="1" key="1">
    <citation type="submission" date="2020-12" db="EMBL/GenBank/DDBJ databases">
        <authorList>
            <person name="Iha C."/>
        </authorList>
    </citation>
    <scope>NUCLEOTIDE SEQUENCE</scope>
</reference>
<dbReference type="Proteomes" id="UP000708148">
    <property type="component" value="Unassembled WGS sequence"/>
</dbReference>
<dbReference type="Pfam" id="PF04305">
    <property type="entry name" value="DUF455"/>
    <property type="match status" value="1"/>
</dbReference>
<dbReference type="SUPFAM" id="SSF47240">
    <property type="entry name" value="Ferritin-like"/>
    <property type="match status" value="1"/>
</dbReference>
<dbReference type="InterPro" id="IPR011197">
    <property type="entry name" value="UCP012318"/>
</dbReference>
<dbReference type="PANTHER" id="PTHR42782:SF4">
    <property type="entry name" value="DUF455 DOMAIN-CONTAINING PROTEIN"/>
    <property type="match status" value="1"/>
</dbReference>
<dbReference type="PIRSF" id="PIRSF012318">
    <property type="entry name" value="UCP012318"/>
    <property type="match status" value="1"/>
</dbReference>
<dbReference type="PANTHER" id="PTHR42782">
    <property type="entry name" value="SI:CH73-314G15.3"/>
    <property type="match status" value="1"/>
</dbReference>
<sequence length="253" mass="28183">MAPARPPRPRLVRPKEIPRISDSPLPKPMYLLHNLAHIELNAIDLAWDTVVRFSHMRLQNDFYGDFARVADDESRHFGWCLQRMAECGHGYGDMDAHDMLWDSALKSKSDLCARLAIIPMSQEARGLDAGPRLVRKLTGLCDVRSSKIVARIAQEEKAHVAVGVAWFTRVCDALGEDPGCVFRAELAALCPDLLKGPFNHEAREEVGLQRGWYDRGSWVDGSDGGGGLDEDALCTLRQRLGQILEVEMPHACS</sequence>
<accession>A0A8S1J413</accession>
<protein>
    <recommendedName>
        <fullName evidence="3">Ferritin-like superfamily</fullName>
    </recommendedName>
</protein>
<comment type="caution">
    <text evidence="1">The sequence shown here is derived from an EMBL/GenBank/DDBJ whole genome shotgun (WGS) entry which is preliminary data.</text>
</comment>